<comment type="caution">
    <text evidence="2">The sequence shown here is derived from an EMBL/GenBank/DDBJ whole genome shotgun (WGS) entry which is preliminary data.</text>
</comment>
<proteinExistence type="predicted"/>
<dbReference type="EMBL" id="JAUCMX010000029">
    <property type="protein sequence ID" value="KAK3507299.1"/>
    <property type="molecule type" value="Genomic_DNA"/>
</dbReference>
<gene>
    <name evidence="2" type="ORF">QTP70_013549</name>
</gene>
<dbReference type="PANTHER" id="PTHR21636:SF2">
    <property type="entry name" value="PROTEIN DOK-7"/>
    <property type="match status" value="1"/>
</dbReference>
<dbReference type="InterPro" id="IPR037746">
    <property type="entry name" value="Dok-7"/>
</dbReference>
<protein>
    <submittedName>
        <fullName evidence="2">Uncharacterized protein</fullName>
    </submittedName>
</protein>
<sequence length="146" mass="15906">MISVSLGSGTPQGAGGQEPAYNICHPVTYVTLFQSDEKSRYELMGSSGQQRSTDDPEDGSGLSERPRGGVTYVNIPISPTSKKQLHYMEVELQEHSDTVRGKSTTKYAQIDITATETAHRVGTQHALGREAGLQKLEQWKRGGTPQ</sequence>
<dbReference type="Proteomes" id="UP001274896">
    <property type="component" value="Unassembled WGS sequence"/>
</dbReference>
<accession>A0AAE0UHT3</accession>
<dbReference type="PANTHER" id="PTHR21636">
    <property type="entry name" value="PROTEIN DOK-7"/>
    <property type="match status" value="1"/>
</dbReference>
<dbReference type="GO" id="GO:0007528">
    <property type="term" value="P:neuromuscular junction development"/>
    <property type="evidence" value="ECO:0007669"/>
    <property type="project" value="TreeGrafter"/>
</dbReference>
<feature type="region of interest" description="Disordered" evidence="1">
    <location>
        <begin position="1"/>
        <end position="21"/>
    </location>
</feature>
<name>A0AAE0UHT3_9TELE</name>
<dbReference type="GO" id="GO:0019901">
    <property type="term" value="F:protein kinase binding"/>
    <property type="evidence" value="ECO:0007669"/>
    <property type="project" value="InterPro"/>
</dbReference>
<reference evidence="2" key="1">
    <citation type="submission" date="2023-06" db="EMBL/GenBank/DDBJ databases">
        <title>Male Hemibagrus guttatus genome.</title>
        <authorList>
            <person name="Bian C."/>
        </authorList>
    </citation>
    <scope>NUCLEOTIDE SEQUENCE</scope>
    <source>
        <strain evidence="2">Male_cb2023</strain>
        <tissue evidence="2">Muscle</tissue>
    </source>
</reference>
<keyword evidence="3" id="KW-1185">Reference proteome</keyword>
<organism evidence="2 3">
    <name type="scientific">Hemibagrus guttatus</name>
    <dbReference type="NCBI Taxonomy" id="175788"/>
    <lineage>
        <taxon>Eukaryota</taxon>
        <taxon>Metazoa</taxon>
        <taxon>Chordata</taxon>
        <taxon>Craniata</taxon>
        <taxon>Vertebrata</taxon>
        <taxon>Euteleostomi</taxon>
        <taxon>Actinopterygii</taxon>
        <taxon>Neopterygii</taxon>
        <taxon>Teleostei</taxon>
        <taxon>Ostariophysi</taxon>
        <taxon>Siluriformes</taxon>
        <taxon>Bagridae</taxon>
        <taxon>Hemibagrus</taxon>
    </lineage>
</organism>
<evidence type="ECO:0000313" key="3">
    <source>
        <dbReference type="Proteomes" id="UP001274896"/>
    </source>
</evidence>
<dbReference type="AlphaFoldDB" id="A0AAE0UHT3"/>
<evidence type="ECO:0000313" key="2">
    <source>
        <dbReference type="EMBL" id="KAK3507299.1"/>
    </source>
</evidence>
<evidence type="ECO:0000256" key="1">
    <source>
        <dbReference type="SAM" id="MobiDB-lite"/>
    </source>
</evidence>
<feature type="region of interest" description="Disordered" evidence="1">
    <location>
        <begin position="40"/>
        <end position="75"/>
    </location>
</feature>